<evidence type="ECO:0000313" key="4">
    <source>
        <dbReference type="Proteomes" id="UP000248889"/>
    </source>
</evidence>
<evidence type="ECO:0000313" key="3">
    <source>
        <dbReference type="EMBL" id="RAG85771.1"/>
    </source>
</evidence>
<dbReference type="Proteomes" id="UP000248889">
    <property type="component" value="Unassembled WGS sequence"/>
</dbReference>
<keyword evidence="4" id="KW-1185">Reference proteome</keyword>
<dbReference type="Pfam" id="PF01451">
    <property type="entry name" value="LMWPc"/>
    <property type="match status" value="1"/>
</dbReference>
<gene>
    <name evidence="3" type="ORF">DN069_09695</name>
</gene>
<proteinExistence type="predicted"/>
<dbReference type="Gene3D" id="3.40.50.2300">
    <property type="match status" value="1"/>
</dbReference>
<dbReference type="InterPro" id="IPR023485">
    <property type="entry name" value="Ptyr_pPase"/>
</dbReference>
<protein>
    <submittedName>
        <fullName evidence="3">Protein-tyrosine-phosphatase</fullName>
    </submittedName>
</protein>
<dbReference type="InterPro" id="IPR036196">
    <property type="entry name" value="Ptyr_pPase_sf"/>
</dbReference>
<feature type="domain" description="Phosphotyrosine protein phosphatase I" evidence="2">
    <location>
        <begin position="53"/>
        <end position="238"/>
    </location>
</feature>
<organism evidence="3 4">
    <name type="scientific">Streptacidiphilus pinicola</name>
    <dbReference type="NCBI Taxonomy" id="2219663"/>
    <lineage>
        <taxon>Bacteria</taxon>
        <taxon>Bacillati</taxon>
        <taxon>Actinomycetota</taxon>
        <taxon>Actinomycetes</taxon>
        <taxon>Kitasatosporales</taxon>
        <taxon>Streptomycetaceae</taxon>
        <taxon>Streptacidiphilus</taxon>
    </lineage>
</organism>
<evidence type="ECO:0000256" key="1">
    <source>
        <dbReference type="SAM" id="MobiDB-lite"/>
    </source>
</evidence>
<dbReference type="AlphaFoldDB" id="A0A2X0IRD3"/>
<reference evidence="3 4" key="1">
    <citation type="submission" date="2018-06" db="EMBL/GenBank/DDBJ databases">
        <title>Streptacidiphilus pinicola sp. nov., isolated from pine grove soil.</title>
        <authorList>
            <person name="Roh S.G."/>
            <person name="Park S."/>
            <person name="Kim M.-K."/>
            <person name="Yun B.-R."/>
            <person name="Park J."/>
            <person name="Kim M.J."/>
            <person name="Kim Y.S."/>
            <person name="Kim S.B."/>
        </authorList>
    </citation>
    <scope>NUCLEOTIDE SEQUENCE [LARGE SCALE GENOMIC DNA]</scope>
    <source>
        <strain evidence="3 4">MMS16-CNU450</strain>
    </source>
</reference>
<dbReference type="SUPFAM" id="SSF52788">
    <property type="entry name" value="Phosphotyrosine protein phosphatases I"/>
    <property type="match status" value="1"/>
</dbReference>
<sequence length="258" mass="27871">MPDWARRPDPAVPKRRPRRRPRRPGVSRGARREVGLDTAAVWTDGGQDPMSTFMLRFVCTANLCRSPLAERIAVLRTPATAAARRWLVVTSAGTHARDGMGMHPPAARRLTSMGADPAGFSSRRLTAAMVAEDDLVLTADLTQRDAVIALCPAASRRTFVIGEFARLLQHTEVPRGRAGAADGPAEAARNVVARAARYRGRVPWREPALDEIADPDSEAAVSFCAEQVDRAVTQIVVALSGVTPKLVPLSTRATDPRS</sequence>
<dbReference type="OrthoDB" id="9784339at2"/>
<feature type="region of interest" description="Disordered" evidence="1">
    <location>
        <begin position="1"/>
        <end position="32"/>
    </location>
</feature>
<name>A0A2X0IRD3_9ACTN</name>
<accession>A0A2X0IRD3</accession>
<dbReference type="EMBL" id="QKYN01000037">
    <property type="protein sequence ID" value="RAG85771.1"/>
    <property type="molecule type" value="Genomic_DNA"/>
</dbReference>
<evidence type="ECO:0000259" key="2">
    <source>
        <dbReference type="SMART" id="SM00226"/>
    </source>
</evidence>
<dbReference type="SMART" id="SM00226">
    <property type="entry name" value="LMWPc"/>
    <property type="match status" value="1"/>
</dbReference>
<feature type="compositionally biased region" description="Basic residues" evidence="1">
    <location>
        <begin position="13"/>
        <end position="25"/>
    </location>
</feature>
<comment type="caution">
    <text evidence="3">The sequence shown here is derived from an EMBL/GenBank/DDBJ whole genome shotgun (WGS) entry which is preliminary data.</text>
</comment>